<evidence type="ECO:0000256" key="1">
    <source>
        <dbReference type="SAM" id="MobiDB-lite"/>
    </source>
</evidence>
<evidence type="ECO:0000313" key="2">
    <source>
        <dbReference type="EMBL" id="MCT9002592.1"/>
    </source>
</evidence>
<dbReference type="Proteomes" id="UP001300496">
    <property type="component" value="Unassembled WGS sequence"/>
</dbReference>
<dbReference type="InterPro" id="IPR006626">
    <property type="entry name" value="PbH1"/>
</dbReference>
<reference evidence="2 3" key="1">
    <citation type="journal article" date="2024" name="Int. J. Syst. Evol. Microbiol.">
        <title>Microbacterium memoriense sp. nov., a member of the Actinomycetota from marine beach sediment of the north coast of Portugal.</title>
        <authorList>
            <person name="Santos J.D.N.D."/>
            <person name="Klimek D."/>
            <person name="Calusinska M."/>
            <person name="Lobo-da-Cunha A."/>
            <person name="Catita J."/>
            <person name="Goncalves H."/>
            <person name="Gonzalez I."/>
            <person name="Lage O.M."/>
        </authorList>
    </citation>
    <scope>NUCLEOTIDE SEQUENCE [LARGE SCALE GENOMIC DNA]</scope>
    <source>
        <strain evidence="2 3">PMIC_1C1B</strain>
    </source>
</reference>
<dbReference type="Gene3D" id="2.160.20.10">
    <property type="entry name" value="Single-stranded right-handed beta-helix, Pectin lyase-like"/>
    <property type="match status" value="1"/>
</dbReference>
<proteinExistence type="predicted"/>
<dbReference type="SMART" id="SM00710">
    <property type="entry name" value="PbH1"/>
    <property type="match status" value="5"/>
</dbReference>
<evidence type="ECO:0000313" key="3">
    <source>
        <dbReference type="Proteomes" id="UP001300496"/>
    </source>
</evidence>
<dbReference type="SUPFAM" id="SSF51126">
    <property type="entry name" value="Pectin lyase-like"/>
    <property type="match status" value="1"/>
</dbReference>
<feature type="compositionally biased region" description="Low complexity" evidence="1">
    <location>
        <begin position="1"/>
        <end position="18"/>
    </location>
</feature>
<name>A0ABT2PDD1_9MICO</name>
<accession>A0ABT2PDD1</accession>
<gene>
    <name evidence="2" type="ORF">N4R40_09485</name>
</gene>
<sequence>MAETSAAAASTESASASACGEDAIEVGPTAEELQRALDDAEAGDVLALSRATYLGNFTITTSGTDTAPVTVCGLGGAVIDGGDLDRGYVLHVDGASNWVLTDFAVRGGAKGIMLDRARGNVLRNLEVTDTGHEGIHLRTESTDNLIVDTIVRNTGLVDAELGEGIYIGSAESNWCTHTACDPDSSDRNTIRRVTIESTRAEAIDVKEGTKGGTIESSHLGIGADTVADSVVDIKGDDWTVTANVIAAPAAAGIRVYSIAGWGARNTLRSNEFDLAADALAVEIVGEARNLDNRVSCTNVTTSGSTALTNVACRE</sequence>
<keyword evidence="3" id="KW-1185">Reference proteome</keyword>
<organism evidence="2 3">
    <name type="scientific">Microbacterium memoriense</name>
    <dbReference type="NCBI Taxonomy" id="2978350"/>
    <lineage>
        <taxon>Bacteria</taxon>
        <taxon>Bacillati</taxon>
        <taxon>Actinomycetota</taxon>
        <taxon>Actinomycetes</taxon>
        <taxon>Micrococcales</taxon>
        <taxon>Microbacteriaceae</taxon>
        <taxon>Microbacterium</taxon>
    </lineage>
</organism>
<protein>
    <submittedName>
        <fullName evidence="2">Right-handed parallel beta-helix repeat-containing protein</fullName>
    </submittedName>
</protein>
<dbReference type="InterPro" id="IPR012334">
    <property type="entry name" value="Pectin_lyas_fold"/>
</dbReference>
<comment type="caution">
    <text evidence="2">The sequence shown here is derived from an EMBL/GenBank/DDBJ whole genome shotgun (WGS) entry which is preliminary data.</text>
</comment>
<dbReference type="RefSeq" id="WP_261607131.1">
    <property type="nucleotide sequence ID" value="NZ_JAODOR010000011.1"/>
</dbReference>
<dbReference type="EMBL" id="JAODOR010000011">
    <property type="protein sequence ID" value="MCT9002592.1"/>
    <property type="molecule type" value="Genomic_DNA"/>
</dbReference>
<feature type="region of interest" description="Disordered" evidence="1">
    <location>
        <begin position="1"/>
        <end position="20"/>
    </location>
</feature>
<dbReference type="InterPro" id="IPR011050">
    <property type="entry name" value="Pectin_lyase_fold/virulence"/>
</dbReference>